<sequence length="303" mass="33722">MEQILANFIISFLGTIKKLKIKNVIFILLGSTIFSFGIVHFNMQNNLAEGGFTGITLLLYFLYDINPSFSYLALNIPVFIIGWRFLGKTTFAYTIIGTLSVSIFLEVFQRYQILIPLKEDLTLAALFAGVFIGGGLGIIFRFGGTTGGVDIIARIIHKYFGWTMGRTMFLFDAGVILLSLTYLDYREAMYTLVVVFIGARVIDFVQEGAYSAKGATIISDFNDQIAKEVHEKMDRGVTVLKGEGSYLKTERNVLYCVVGRNEIVRLKSIIGSIDPHAFVAVTDVHDVLGEGFTLDENKRPLAD</sequence>
<keyword evidence="4 6" id="KW-1133">Transmembrane helix</keyword>
<dbReference type="Proteomes" id="UP001197974">
    <property type="component" value="Chromosome"/>
</dbReference>
<dbReference type="RefSeq" id="WP_226538530.1">
    <property type="nucleotide sequence ID" value="NZ_CP129013.1"/>
</dbReference>
<dbReference type="InterPro" id="IPR051461">
    <property type="entry name" value="UPF0750_membrane"/>
</dbReference>
<evidence type="ECO:0000313" key="8">
    <source>
        <dbReference type="EMBL" id="WLR43720.1"/>
    </source>
</evidence>
<evidence type="ECO:0000256" key="6">
    <source>
        <dbReference type="SAM" id="Phobius"/>
    </source>
</evidence>
<keyword evidence="9" id="KW-1185">Reference proteome</keyword>
<dbReference type="PANTHER" id="PTHR33545:SF10">
    <property type="entry name" value="UPF0750 MEMBRANE PROTEIN YPJC"/>
    <property type="match status" value="1"/>
</dbReference>
<dbReference type="InterPro" id="IPR019264">
    <property type="entry name" value="DUF2179"/>
</dbReference>
<feature type="transmembrane region" description="Helical" evidence="6">
    <location>
        <begin position="121"/>
        <end position="140"/>
    </location>
</feature>
<evidence type="ECO:0000256" key="2">
    <source>
        <dbReference type="ARBA" id="ARBA00022475"/>
    </source>
</evidence>
<accession>A0ABY9JWG2</accession>
<gene>
    <name evidence="8" type="ORF">LC087_06180</name>
</gene>
<feature type="transmembrane region" description="Helical" evidence="6">
    <location>
        <begin position="91"/>
        <end position="109"/>
    </location>
</feature>
<evidence type="ECO:0000256" key="5">
    <source>
        <dbReference type="ARBA" id="ARBA00023136"/>
    </source>
</evidence>
<evidence type="ECO:0000256" key="4">
    <source>
        <dbReference type="ARBA" id="ARBA00022989"/>
    </source>
</evidence>
<keyword evidence="5 6" id="KW-0472">Membrane</keyword>
<name>A0ABY9JWG2_9BACI</name>
<evidence type="ECO:0000256" key="3">
    <source>
        <dbReference type="ARBA" id="ARBA00022692"/>
    </source>
</evidence>
<dbReference type="PIRSF" id="PIRSF006483">
    <property type="entry name" value="Membrane_protein_YitT"/>
    <property type="match status" value="1"/>
</dbReference>
<feature type="transmembrane region" description="Helical" evidence="6">
    <location>
        <begin position="68"/>
        <end position="85"/>
    </location>
</feature>
<keyword evidence="3 6" id="KW-0812">Transmembrane</keyword>
<dbReference type="CDD" id="cd16380">
    <property type="entry name" value="YitT_C"/>
    <property type="match status" value="1"/>
</dbReference>
<feature type="domain" description="DUF2179" evidence="7">
    <location>
        <begin position="235"/>
        <end position="289"/>
    </location>
</feature>
<proteinExistence type="predicted"/>
<dbReference type="Pfam" id="PF02588">
    <property type="entry name" value="YitT_membrane"/>
    <property type="match status" value="1"/>
</dbReference>
<evidence type="ECO:0000259" key="7">
    <source>
        <dbReference type="Pfam" id="PF10035"/>
    </source>
</evidence>
<organism evidence="8 9">
    <name type="scientific">Bacillus carboniphilus</name>
    <dbReference type="NCBI Taxonomy" id="86663"/>
    <lineage>
        <taxon>Bacteria</taxon>
        <taxon>Bacillati</taxon>
        <taxon>Bacillota</taxon>
        <taxon>Bacilli</taxon>
        <taxon>Bacillales</taxon>
        <taxon>Bacillaceae</taxon>
        <taxon>Bacillus</taxon>
    </lineage>
</organism>
<dbReference type="Gene3D" id="3.30.70.120">
    <property type="match status" value="1"/>
</dbReference>
<evidence type="ECO:0000256" key="1">
    <source>
        <dbReference type="ARBA" id="ARBA00004651"/>
    </source>
</evidence>
<protein>
    <submittedName>
        <fullName evidence="8">YitT family protein</fullName>
    </submittedName>
</protein>
<evidence type="ECO:0000313" key="9">
    <source>
        <dbReference type="Proteomes" id="UP001197974"/>
    </source>
</evidence>
<feature type="transmembrane region" description="Helical" evidence="6">
    <location>
        <begin position="21"/>
        <end position="41"/>
    </location>
</feature>
<dbReference type="InterPro" id="IPR003740">
    <property type="entry name" value="YitT"/>
</dbReference>
<dbReference type="EMBL" id="CP129013">
    <property type="protein sequence ID" value="WLR43720.1"/>
    <property type="molecule type" value="Genomic_DNA"/>
</dbReference>
<feature type="transmembrane region" description="Helical" evidence="6">
    <location>
        <begin position="160"/>
        <end position="183"/>
    </location>
</feature>
<comment type="subcellular location">
    <subcellularLocation>
        <location evidence="1">Cell membrane</location>
        <topology evidence="1">Multi-pass membrane protein</topology>
    </subcellularLocation>
</comment>
<dbReference type="Pfam" id="PF10035">
    <property type="entry name" value="DUF2179"/>
    <property type="match status" value="1"/>
</dbReference>
<dbReference type="PANTHER" id="PTHR33545">
    <property type="entry name" value="UPF0750 MEMBRANE PROTEIN YITT-RELATED"/>
    <property type="match status" value="1"/>
</dbReference>
<keyword evidence="2" id="KW-1003">Cell membrane</keyword>
<reference evidence="8 9" key="1">
    <citation type="submission" date="2023-06" db="EMBL/GenBank/DDBJ databases">
        <title>Five Gram-positive bacteria isolated from mangrove sediments in Shenzhen, Guangdong, China.</title>
        <authorList>
            <person name="Yu S."/>
            <person name="Zheng W."/>
            <person name="Huang Y."/>
        </authorList>
    </citation>
    <scope>NUCLEOTIDE SEQUENCE [LARGE SCALE GENOMIC DNA]</scope>
    <source>
        <strain evidence="8 9">SaN35-3</strain>
    </source>
</reference>
<dbReference type="InterPro" id="IPR015867">
    <property type="entry name" value="N-reg_PII/ATP_PRibTrfase_C"/>
</dbReference>